<comment type="caution">
    <text evidence="2">The sequence shown here is derived from an EMBL/GenBank/DDBJ whole genome shotgun (WGS) entry which is preliminary data.</text>
</comment>
<reference evidence="2" key="1">
    <citation type="journal article" date="2023" name="Science">
        <title>Genome structures resolve the early diversification of teleost fishes.</title>
        <authorList>
            <person name="Parey E."/>
            <person name="Louis A."/>
            <person name="Montfort J."/>
            <person name="Bouchez O."/>
            <person name="Roques C."/>
            <person name="Iampietro C."/>
            <person name="Lluch J."/>
            <person name="Castinel A."/>
            <person name="Donnadieu C."/>
            <person name="Desvignes T."/>
            <person name="Floi Bucao C."/>
            <person name="Jouanno E."/>
            <person name="Wen M."/>
            <person name="Mejri S."/>
            <person name="Dirks R."/>
            <person name="Jansen H."/>
            <person name="Henkel C."/>
            <person name="Chen W.J."/>
            <person name="Zahm M."/>
            <person name="Cabau C."/>
            <person name="Klopp C."/>
            <person name="Thompson A.W."/>
            <person name="Robinson-Rechavi M."/>
            <person name="Braasch I."/>
            <person name="Lecointre G."/>
            <person name="Bobe J."/>
            <person name="Postlethwait J.H."/>
            <person name="Berthelot C."/>
            <person name="Roest Crollius H."/>
            <person name="Guiguen Y."/>
        </authorList>
    </citation>
    <scope>NUCLEOTIDE SEQUENCE</scope>
    <source>
        <strain evidence="2">NC1722</strain>
    </source>
</reference>
<protein>
    <submittedName>
        <fullName evidence="2">Uncharacterized protein</fullName>
    </submittedName>
</protein>
<dbReference type="AlphaFoldDB" id="A0AAD7TCR3"/>
<name>A0AAD7TCR3_9TELE</name>
<feature type="region of interest" description="Disordered" evidence="1">
    <location>
        <begin position="83"/>
        <end position="124"/>
    </location>
</feature>
<evidence type="ECO:0000313" key="2">
    <source>
        <dbReference type="EMBL" id="KAJ8418388.1"/>
    </source>
</evidence>
<dbReference type="EMBL" id="JAINUG010000002">
    <property type="protein sequence ID" value="KAJ8418388.1"/>
    <property type="molecule type" value="Genomic_DNA"/>
</dbReference>
<sequence>MSGPACEGGAALRSATWDIPSRVTASYPFQWIYPKNMDAQSLAKDRGEAAGQPEVTGAVLSHRPSHRPSDRRCCRLTVLALPSAKRSASKRTRGGRRSERNRRRAGRDRSLSDAPGEALLGGVRPDPLGAGPLLPFPNTTLWADTAGILEPVRCLLRGGGGGCLAGNILYNAGENGHNAATRRQGPEKGRSILPPPARRSITLPPLHTYDWGLVRSCYTAHLQRSGATAAGLREAH</sequence>
<accession>A0AAD7TCR3</accession>
<evidence type="ECO:0000256" key="1">
    <source>
        <dbReference type="SAM" id="MobiDB-lite"/>
    </source>
</evidence>
<feature type="compositionally biased region" description="Basic residues" evidence="1">
    <location>
        <begin position="87"/>
        <end position="106"/>
    </location>
</feature>
<evidence type="ECO:0000313" key="3">
    <source>
        <dbReference type="Proteomes" id="UP001221898"/>
    </source>
</evidence>
<gene>
    <name evidence="2" type="ORF">AAFF_G00140970</name>
</gene>
<keyword evidence="3" id="KW-1185">Reference proteome</keyword>
<organism evidence="2 3">
    <name type="scientific">Aldrovandia affinis</name>
    <dbReference type="NCBI Taxonomy" id="143900"/>
    <lineage>
        <taxon>Eukaryota</taxon>
        <taxon>Metazoa</taxon>
        <taxon>Chordata</taxon>
        <taxon>Craniata</taxon>
        <taxon>Vertebrata</taxon>
        <taxon>Euteleostomi</taxon>
        <taxon>Actinopterygii</taxon>
        <taxon>Neopterygii</taxon>
        <taxon>Teleostei</taxon>
        <taxon>Notacanthiformes</taxon>
        <taxon>Halosauridae</taxon>
        <taxon>Aldrovandia</taxon>
    </lineage>
</organism>
<proteinExistence type="predicted"/>
<feature type="region of interest" description="Disordered" evidence="1">
    <location>
        <begin position="43"/>
        <end position="70"/>
    </location>
</feature>
<dbReference type="Proteomes" id="UP001221898">
    <property type="component" value="Unassembled WGS sequence"/>
</dbReference>